<dbReference type="Proteomes" id="UP000190961">
    <property type="component" value="Unassembled WGS sequence"/>
</dbReference>
<keyword evidence="2" id="KW-1134">Transmembrane beta strand</keyword>
<dbReference type="STRING" id="688867.SAMN05660236_0464"/>
<evidence type="ECO:0000256" key="1">
    <source>
        <dbReference type="ARBA" id="ARBA00004442"/>
    </source>
</evidence>
<dbReference type="GO" id="GO:0015288">
    <property type="term" value="F:porin activity"/>
    <property type="evidence" value="ECO:0007669"/>
    <property type="project" value="TreeGrafter"/>
</dbReference>
<keyword evidence="5" id="KW-0998">Cell outer membrane</keyword>
<name>A0A1T5IW54_9BACT</name>
<evidence type="ECO:0000256" key="5">
    <source>
        <dbReference type="ARBA" id="ARBA00023237"/>
    </source>
</evidence>
<protein>
    <submittedName>
        <fullName evidence="7">Outer membrane protein TolC</fullName>
    </submittedName>
</protein>
<sequence>MNYESLENLKYMKASIDFNIHLQGENIKLEAIDDSGSSLVPRAGLFAASPRPWRVNFLQRLATGLRAFRCYPCCSVAFIFVLGIYITIPVHAQVVSLDTVLYRIDKQNPMLQEYDQKVKALNAYTAGAKSWMAPMVGAGTFMTPYPGQTLMDERDKGSIMFSIEQEIPNPSKLNANKNYLQSKASVEQQARAYQYNALRAEAKALYYQWLVEEKKVKILRENERITTLMLKLARIRYPYNQGSLGNIYKVEGRLSEVQNMLLMTQASIEEKSYRLKTLMNMPAMDSIAIDTATVVNFTPDNIVYDTTALSANRSDIKQINQTIEVMRLNQQVQQYQSRPDFKIRFDHMQPIGDMPSQFTAMAMVSIPIAPWSSKMYKAEVKGMQYDIAAMQKNREAILLEARGMLAGMTKQLLRMKQQLSNYEQRIIPALRKNYETTMLAYEENREQLPNVIDGWEAMNMAQMEYLEKVEEYYTMIVRYEKELEK</sequence>
<evidence type="ECO:0000256" key="2">
    <source>
        <dbReference type="ARBA" id="ARBA00022452"/>
    </source>
</evidence>
<dbReference type="PANTHER" id="PTHR30026">
    <property type="entry name" value="OUTER MEMBRANE PROTEIN TOLC"/>
    <property type="match status" value="1"/>
</dbReference>
<comment type="subcellular location">
    <subcellularLocation>
        <location evidence="1">Cell outer membrane</location>
    </subcellularLocation>
</comment>
<dbReference type="SUPFAM" id="SSF56954">
    <property type="entry name" value="Outer membrane efflux proteins (OEP)"/>
    <property type="match status" value="1"/>
</dbReference>
<dbReference type="Gene3D" id="1.20.1600.10">
    <property type="entry name" value="Outer membrane efflux proteins (OEP)"/>
    <property type="match status" value="1"/>
</dbReference>
<dbReference type="InterPro" id="IPR051906">
    <property type="entry name" value="TolC-like"/>
</dbReference>
<gene>
    <name evidence="7" type="ORF">SAMN05660236_0464</name>
</gene>
<dbReference type="PANTHER" id="PTHR30026:SF20">
    <property type="entry name" value="OUTER MEMBRANE PROTEIN TOLC"/>
    <property type="match status" value="1"/>
</dbReference>
<keyword evidence="6" id="KW-1133">Transmembrane helix</keyword>
<evidence type="ECO:0000313" key="8">
    <source>
        <dbReference type="Proteomes" id="UP000190961"/>
    </source>
</evidence>
<evidence type="ECO:0000256" key="3">
    <source>
        <dbReference type="ARBA" id="ARBA00022692"/>
    </source>
</evidence>
<dbReference type="EMBL" id="FUZU01000001">
    <property type="protein sequence ID" value="SKC43312.1"/>
    <property type="molecule type" value="Genomic_DNA"/>
</dbReference>
<dbReference type="GO" id="GO:0015562">
    <property type="term" value="F:efflux transmembrane transporter activity"/>
    <property type="evidence" value="ECO:0007669"/>
    <property type="project" value="InterPro"/>
</dbReference>
<dbReference type="GO" id="GO:1990281">
    <property type="term" value="C:efflux pump complex"/>
    <property type="evidence" value="ECO:0007669"/>
    <property type="project" value="TreeGrafter"/>
</dbReference>
<keyword evidence="4 6" id="KW-0472">Membrane</keyword>
<accession>A0A1T5IW54</accession>
<keyword evidence="3 6" id="KW-0812">Transmembrane</keyword>
<evidence type="ECO:0000313" key="7">
    <source>
        <dbReference type="EMBL" id="SKC43312.1"/>
    </source>
</evidence>
<keyword evidence="8" id="KW-1185">Reference proteome</keyword>
<evidence type="ECO:0000256" key="6">
    <source>
        <dbReference type="SAM" id="Phobius"/>
    </source>
</evidence>
<proteinExistence type="predicted"/>
<dbReference type="GO" id="GO:0009279">
    <property type="term" value="C:cell outer membrane"/>
    <property type="evidence" value="ECO:0007669"/>
    <property type="project" value="UniProtKB-SubCell"/>
</dbReference>
<evidence type="ECO:0000256" key="4">
    <source>
        <dbReference type="ARBA" id="ARBA00023136"/>
    </source>
</evidence>
<dbReference type="AlphaFoldDB" id="A0A1T5IW54"/>
<feature type="transmembrane region" description="Helical" evidence="6">
    <location>
        <begin position="68"/>
        <end position="88"/>
    </location>
</feature>
<reference evidence="7 8" key="1">
    <citation type="submission" date="2017-02" db="EMBL/GenBank/DDBJ databases">
        <authorList>
            <person name="Peterson S.W."/>
        </authorList>
    </citation>
    <scope>NUCLEOTIDE SEQUENCE [LARGE SCALE GENOMIC DNA]</scope>
    <source>
        <strain evidence="7 8">DSM 25262</strain>
    </source>
</reference>
<organism evidence="7 8">
    <name type="scientific">Ohtaekwangia koreensis</name>
    <dbReference type="NCBI Taxonomy" id="688867"/>
    <lineage>
        <taxon>Bacteria</taxon>
        <taxon>Pseudomonadati</taxon>
        <taxon>Bacteroidota</taxon>
        <taxon>Cytophagia</taxon>
        <taxon>Cytophagales</taxon>
        <taxon>Fulvivirgaceae</taxon>
        <taxon>Ohtaekwangia</taxon>
    </lineage>
</organism>